<reference evidence="1" key="1">
    <citation type="submission" date="2021-04" db="EMBL/GenBank/DDBJ databases">
        <title>Dactylosporangium aurantiacum NRRL B-8018 full assembly.</title>
        <authorList>
            <person name="Hartkoorn R.C."/>
            <person name="Beaudoing E."/>
            <person name="Hot D."/>
        </authorList>
    </citation>
    <scope>NUCLEOTIDE SEQUENCE</scope>
    <source>
        <strain evidence="1">NRRL B-8018</strain>
    </source>
</reference>
<name>A0A9Q9MFC2_9ACTN</name>
<protein>
    <submittedName>
        <fullName evidence="1">2'-5' RNA ligase family protein</fullName>
    </submittedName>
</protein>
<keyword evidence="1" id="KW-0436">Ligase</keyword>
<dbReference type="AlphaFoldDB" id="A0A9Q9MFC2"/>
<dbReference type="Proteomes" id="UP001058003">
    <property type="component" value="Chromosome"/>
</dbReference>
<dbReference type="InterPro" id="IPR009097">
    <property type="entry name" value="Cyclic_Pdiesterase"/>
</dbReference>
<dbReference type="Pfam" id="PF13563">
    <property type="entry name" value="2_5_RNA_ligase2"/>
    <property type="match status" value="1"/>
</dbReference>
<dbReference type="SUPFAM" id="SSF55144">
    <property type="entry name" value="LigT-like"/>
    <property type="match status" value="1"/>
</dbReference>
<accession>A0A9Q9MFC2</accession>
<proteinExistence type="predicted"/>
<dbReference type="RefSeq" id="WP_081971484.1">
    <property type="nucleotide sequence ID" value="NZ_JBIAZK010000047.1"/>
</dbReference>
<keyword evidence="2" id="KW-1185">Reference proteome</keyword>
<dbReference type="KEGG" id="daur:Daura_48730"/>
<dbReference type="EMBL" id="CP073767">
    <property type="protein sequence ID" value="UWZ54264.1"/>
    <property type="molecule type" value="Genomic_DNA"/>
</dbReference>
<dbReference type="Gene3D" id="3.90.1140.10">
    <property type="entry name" value="Cyclic phosphodiesterase"/>
    <property type="match status" value="1"/>
</dbReference>
<evidence type="ECO:0000313" key="2">
    <source>
        <dbReference type="Proteomes" id="UP001058003"/>
    </source>
</evidence>
<dbReference type="OrthoDB" id="4541754at2"/>
<dbReference type="GO" id="GO:0016874">
    <property type="term" value="F:ligase activity"/>
    <property type="evidence" value="ECO:0007669"/>
    <property type="project" value="UniProtKB-KW"/>
</dbReference>
<evidence type="ECO:0000313" key="1">
    <source>
        <dbReference type="EMBL" id="UWZ54264.1"/>
    </source>
</evidence>
<sequence length="211" mass="24177">MDRVQEDWERFSALTTMQNHWDRPGWTPGRRAYYWYLTWDSPDLRDLAEQCQSQLELPYLDPVPLDALHLTMPKLAWEDEISPAEVQAVIRRATQHCASSKSFTLKAGPLAGSPGAVRFSVTPWDPVLDLYQRLRLANLADRTDDSVPFRPHIGVAYCNSRQTPDLLIPKVQALRELPTVELYTASVDLVLLRREGRTYRWSTCATVPLLV</sequence>
<organism evidence="1 2">
    <name type="scientific">Dactylosporangium aurantiacum</name>
    <dbReference type="NCBI Taxonomy" id="35754"/>
    <lineage>
        <taxon>Bacteria</taxon>
        <taxon>Bacillati</taxon>
        <taxon>Actinomycetota</taxon>
        <taxon>Actinomycetes</taxon>
        <taxon>Micromonosporales</taxon>
        <taxon>Micromonosporaceae</taxon>
        <taxon>Dactylosporangium</taxon>
    </lineage>
</organism>
<gene>
    <name evidence="1" type="ORF">Daura_48730</name>
</gene>